<dbReference type="EMBL" id="PVEM01000012">
    <property type="protein sequence ID" value="PTD03948.1"/>
    <property type="molecule type" value="Genomic_DNA"/>
</dbReference>
<dbReference type="AlphaFoldDB" id="A0A2T4GK29"/>
<gene>
    <name evidence="2" type="ORF">FCULG_00000284</name>
</gene>
<keyword evidence="1" id="KW-0175">Coiled coil</keyword>
<dbReference type="OrthoDB" id="5104911at2759"/>
<dbReference type="OMA" id="CHIDILA"/>
<dbReference type="Proteomes" id="UP000241587">
    <property type="component" value="Unassembled WGS sequence"/>
</dbReference>
<evidence type="ECO:0000256" key="1">
    <source>
        <dbReference type="SAM" id="Coils"/>
    </source>
</evidence>
<feature type="coiled-coil region" evidence="1">
    <location>
        <begin position="384"/>
        <end position="418"/>
    </location>
</feature>
<sequence length="613" mass="67707">MADPARAELDPGLIRELQAVRASIKNGTSTLSAKLDIAAKAFHDEEIRQRDSRECVTNSNDSVAGLVDHLSTAVHNENNGLVAGGTGYDNVAGLPNTFDTAKNKMANIFISTAKLDGIANAAGVCHIDILAKAINRIETSCGKLEKLPDAFSKLEVIAVNSWKLDGISKAIDRANDKLVEIETSSGDTAELAKISEAHQKKLAESVVKIDGRLVTKLTETQLAVRMGPLDAKINATKQILDTLPSKADLASEISRQLATQAWIDEARGRSNGLGEREQRHNAMDHHRQNDMNEVTTRLNNHLDSAEVGDNQSRRQDAPVIRLEEIQAHIVRQLQGLQTSLDRNEQKLVDCTERLRVARLEASLEHEKRQNAAHSHSLSQQAMKVESERKRAQLAENAKAEVENKIADFERRSRASADEAKTLHKTSLLESNQREIESMRSQRIATKEALSFAEGEKSTLRRTLVDAKLEATSLVRELGETKGRLGETQKIVHDVKADLQAAEGRITTFEAKLADPKTFTIPQGPMSDLAATYVKLAEDLRDIPTTPVRYHEMIDWATTMFCLLAQEDAKKRLVELLESGSTDWYCLESVIDDGYAFYNDGGLGNARNMGLRVF</sequence>
<keyword evidence="3" id="KW-1185">Reference proteome</keyword>
<name>A0A2T4GK29_FUSCU</name>
<evidence type="ECO:0000313" key="3">
    <source>
        <dbReference type="Proteomes" id="UP000241587"/>
    </source>
</evidence>
<organism evidence="2 3">
    <name type="scientific">Fusarium culmorum</name>
    <dbReference type="NCBI Taxonomy" id="5516"/>
    <lineage>
        <taxon>Eukaryota</taxon>
        <taxon>Fungi</taxon>
        <taxon>Dikarya</taxon>
        <taxon>Ascomycota</taxon>
        <taxon>Pezizomycotina</taxon>
        <taxon>Sordariomycetes</taxon>
        <taxon>Hypocreomycetidae</taxon>
        <taxon>Hypocreales</taxon>
        <taxon>Nectriaceae</taxon>
        <taxon>Fusarium</taxon>
    </lineage>
</organism>
<evidence type="ECO:0000313" key="2">
    <source>
        <dbReference type="EMBL" id="PTD03948.1"/>
    </source>
</evidence>
<protein>
    <submittedName>
        <fullName evidence="2">Uncharacterized protein</fullName>
    </submittedName>
</protein>
<comment type="caution">
    <text evidence="2">The sequence shown here is derived from an EMBL/GenBank/DDBJ whole genome shotgun (WGS) entry which is preliminary data.</text>
</comment>
<reference evidence="2 3" key="1">
    <citation type="submission" date="2018-02" db="EMBL/GenBank/DDBJ databases">
        <title>Fusarium culmorum secondary metabolites in fungal-bacterial-plant interactions.</title>
        <authorList>
            <person name="Schmidt R."/>
        </authorList>
    </citation>
    <scope>NUCLEOTIDE SEQUENCE [LARGE SCALE GENOMIC DNA]</scope>
    <source>
        <strain evidence="2 3">PV</strain>
    </source>
</reference>
<accession>A0A2T4GK29</accession>
<proteinExistence type="predicted"/>